<reference evidence="1 2" key="2">
    <citation type="submission" date="2021-10" db="EMBL/GenBank/DDBJ databases">
        <authorList>
            <person name="Piombo E."/>
        </authorList>
    </citation>
    <scope>NUCLEOTIDE SEQUENCE [LARGE SCALE GENOMIC DNA]</scope>
</reference>
<dbReference type="EMBL" id="CABFOC020000014">
    <property type="protein sequence ID" value="CAH0046353.1"/>
    <property type="molecule type" value="Genomic_DNA"/>
</dbReference>
<dbReference type="AlphaFoldDB" id="A0A9N9YZL9"/>
<comment type="caution">
    <text evidence="1">The sequence shown here is derived from an EMBL/GenBank/DDBJ whole genome shotgun (WGS) entry which is preliminary data.</text>
</comment>
<name>A0A9N9YZL9_9HYPO</name>
<sequence length="106" mass="12140">MPGTFQVPARNELESRLAPILTPEQQELWLPVLLRCAGQLRSSRSLLDEIQNSTLDQSIAVCFLPERISAQCRYRVEKGIFAAFFPNIKQGEQAWHQLDESDKRGR</sequence>
<keyword evidence="2" id="KW-1185">Reference proteome</keyword>
<proteinExistence type="predicted"/>
<accession>A0A9N9YZL9</accession>
<reference evidence="2" key="1">
    <citation type="submission" date="2019-06" db="EMBL/GenBank/DDBJ databases">
        <authorList>
            <person name="Broberg M."/>
        </authorList>
    </citation>
    <scope>NUCLEOTIDE SEQUENCE [LARGE SCALE GENOMIC DNA]</scope>
</reference>
<organism evidence="1 2">
    <name type="scientific">Clonostachys solani</name>
    <dbReference type="NCBI Taxonomy" id="160281"/>
    <lineage>
        <taxon>Eukaryota</taxon>
        <taxon>Fungi</taxon>
        <taxon>Dikarya</taxon>
        <taxon>Ascomycota</taxon>
        <taxon>Pezizomycotina</taxon>
        <taxon>Sordariomycetes</taxon>
        <taxon>Hypocreomycetidae</taxon>
        <taxon>Hypocreales</taxon>
        <taxon>Bionectriaceae</taxon>
        <taxon>Clonostachys</taxon>
    </lineage>
</organism>
<protein>
    <submittedName>
        <fullName evidence="1">Uncharacterized protein</fullName>
    </submittedName>
</protein>
<dbReference type="Proteomes" id="UP000775872">
    <property type="component" value="Unassembled WGS sequence"/>
</dbReference>
<gene>
    <name evidence="1" type="ORF">CSOL1703_00012087</name>
</gene>
<evidence type="ECO:0000313" key="2">
    <source>
        <dbReference type="Proteomes" id="UP000775872"/>
    </source>
</evidence>
<evidence type="ECO:0000313" key="1">
    <source>
        <dbReference type="EMBL" id="CAH0046353.1"/>
    </source>
</evidence>
<dbReference type="OrthoDB" id="5131954at2759"/>